<evidence type="ECO:0000313" key="1">
    <source>
        <dbReference type="EMBL" id="GFQ97012.1"/>
    </source>
</evidence>
<keyword evidence="2" id="KW-1185">Reference proteome</keyword>
<accession>A0A8X6G5W7</accession>
<protein>
    <submittedName>
        <fullName evidence="1">Uncharacterized protein</fullName>
    </submittedName>
</protein>
<dbReference type="AlphaFoldDB" id="A0A8X6G5W7"/>
<organism evidence="1 2">
    <name type="scientific">Trichonephila clavata</name>
    <name type="common">Joro spider</name>
    <name type="synonym">Nephila clavata</name>
    <dbReference type="NCBI Taxonomy" id="2740835"/>
    <lineage>
        <taxon>Eukaryota</taxon>
        <taxon>Metazoa</taxon>
        <taxon>Ecdysozoa</taxon>
        <taxon>Arthropoda</taxon>
        <taxon>Chelicerata</taxon>
        <taxon>Arachnida</taxon>
        <taxon>Araneae</taxon>
        <taxon>Araneomorphae</taxon>
        <taxon>Entelegynae</taxon>
        <taxon>Araneoidea</taxon>
        <taxon>Nephilidae</taxon>
        <taxon>Trichonephila</taxon>
    </lineage>
</organism>
<evidence type="ECO:0000313" key="2">
    <source>
        <dbReference type="Proteomes" id="UP000887116"/>
    </source>
</evidence>
<proteinExistence type="predicted"/>
<reference evidence="1" key="1">
    <citation type="submission" date="2020-07" db="EMBL/GenBank/DDBJ databases">
        <title>Multicomponent nature underlies the extraordinary mechanical properties of spider dragline silk.</title>
        <authorList>
            <person name="Kono N."/>
            <person name="Nakamura H."/>
            <person name="Mori M."/>
            <person name="Yoshida Y."/>
            <person name="Ohtoshi R."/>
            <person name="Malay A.D."/>
            <person name="Moran D.A.P."/>
            <person name="Tomita M."/>
            <person name="Numata K."/>
            <person name="Arakawa K."/>
        </authorList>
    </citation>
    <scope>NUCLEOTIDE SEQUENCE</scope>
</reference>
<gene>
    <name evidence="1" type="ORF">TNCT_548341</name>
</gene>
<name>A0A8X6G5W7_TRICU</name>
<sequence length="137" mass="15987">MAPTNDELYRDLSNLPMPDNADPCKMHQNMEYIILKALLHRTYYQQTLEYAQKNPKRGSHGDTVVYDEDLINQLQKDIAAVNVLMERLRGELAPSYPCPNPDCYAHNKIPDLTYLENTQFTWQHTNTTHKTNNDYNN</sequence>
<dbReference type="Proteomes" id="UP000887116">
    <property type="component" value="Unassembled WGS sequence"/>
</dbReference>
<dbReference type="EMBL" id="BMAO01034505">
    <property type="protein sequence ID" value="GFQ97012.1"/>
    <property type="molecule type" value="Genomic_DNA"/>
</dbReference>
<comment type="caution">
    <text evidence="1">The sequence shown here is derived from an EMBL/GenBank/DDBJ whole genome shotgun (WGS) entry which is preliminary data.</text>
</comment>